<name>A0A386PJY7_9SPIR</name>
<dbReference type="SUPFAM" id="SSF56784">
    <property type="entry name" value="HAD-like"/>
    <property type="match status" value="1"/>
</dbReference>
<dbReference type="Gene3D" id="3.30.1240.10">
    <property type="match status" value="1"/>
</dbReference>
<dbReference type="PANTHER" id="PTHR10000">
    <property type="entry name" value="PHOSPHOSERINE PHOSPHATASE"/>
    <property type="match status" value="1"/>
</dbReference>
<reference evidence="1 2" key="1">
    <citation type="journal article" date="2018" name="Infect. Genet. Evol.">
        <title>Genome-wide analysis of Borrelia turcica and 'Candidatus Borrelia tachyglossi' shows relapsing fever-like genomes with unique genomic links to Lyme disease Borrelia.</title>
        <authorList>
            <person name="Gofton A.W."/>
            <person name="Margos G."/>
            <person name="Fingerle V."/>
            <person name="Hepner S."/>
            <person name="Loh S.M."/>
            <person name="Ryan U."/>
            <person name="Irwin P."/>
            <person name="Oskam C.L."/>
        </authorList>
    </citation>
    <scope>NUCLEOTIDE SEQUENCE [LARGE SCALE GENOMIC DNA]</scope>
    <source>
        <strain evidence="1 2">IST7</strain>
    </source>
</reference>
<dbReference type="InterPro" id="IPR036412">
    <property type="entry name" value="HAD-like_sf"/>
</dbReference>
<dbReference type="Pfam" id="PF08282">
    <property type="entry name" value="Hydrolase_3"/>
    <property type="match status" value="1"/>
</dbReference>
<dbReference type="AlphaFoldDB" id="A0A386PJY7"/>
<dbReference type="GO" id="GO:0000287">
    <property type="term" value="F:magnesium ion binding"/>
    <property type="evidence" value="ECO:0007669"/>
    <property type="project" value="TreeGrafter"/>
</dbReference>
<organism evidence="1 2">
    <name type="scientific">Borrelia turcica IST7</name>
    <dbReference type="NCBI Taxonomy" id="1104446"/>
    <lineage>
        <taxon>Bacteria</taxon>
        <taxon>Pseudomonadati</taxon>
        <taxon>Spirochaetota</taxon>
        <taxon>Spirochaetia</taxon>
        <taxon>Spirochaetales</taxon>
        <taxon>Borreliaceae</taxon>
        <taxon>Borrelia</taxon>
    </lineage>
</organism>
<dbReference type="NCBIfam" id="TIGR01484">
    <property type="entry name" value="HAD-SF-IIB"/>
    <property type="match status" value="1"/>
</dbReference>
<dbReference type="OrthoDB" id="9781413at2"/>
<protein>
    <recommendedName>
        <fullName evidence="3">Cof-type HAD-IIB family hydrolase</fullName>
    </recommendedName>
</protein>
<sequence length="289" mass="33556">MLYSSYKDIYLSKVFITDLDGTLLDAKGSLSDFSKNNLKELLKRDDFKFTVATGRDFYLMRSPLRGFDFKIPLISHDGAYVASIDQGKPLYVENIRWDYLCDIYSYFKNNGFSVFFKVIHNGEVFNAYDGINNFLEHWYLTFKQTFCCSNIIKIDKINDISLYDVLSVTVIGTREIIEGVFLNMRNYSELKVSKYGRIEFNDKISVIEVQSIHAEKINGIKFLADYLSISYKDIVYFGDSDNDISVFNENEIHKVTPQNGIDTLKDKACEVIDYHYNDSVVKYILNNFK</sequence>
<proteinExistence type="predicted"/>
<dbReference type="InterPro" id="IPR023214">
    <property type="entry name" value="HAD_sf"/>
</dbReference>
<dbReference type="PANTHER" id="PTHR10000:SF8">
    <property type="entry name" value="HAD SUPERFAMILY HYDROLASE-LIKE, TYPE 3"/>
    <property type="match status" value="1"/>
</dbReference>
<evidence type="ECO:0000313" key="2">
    <source>
        <dbReference type="Proteomes" id="UP000275571"/>
    </source>
</evidence>
<evidence type="ECO:0008006" key="3">
    <source>
        <dbReference type="Google" id="ProtNLM"/>
    </source>
</evidence>
<keyword evidence="2" id="KW-1185">Reference proteome</keyword>
<dbReference type="InterPro" id="IPR006379">
    <property type="entry name" value="HAD-SF_hydro_IIB"/>
</dbReference>
<dbReference type="KEGG" id="btur:DB313_01035"/>
<dbReference type="Proteomes" id="UP000275571">
    <property type="component" value="Chromosome"/>
</dbReference>
<evidence type="ECO:0000313" key="1">
    <source>
        <dbReference type="EMBL" id="AYE36094.1"/>
    </source>
</evidence>
<dbReference type="GO" id="GO:0005829">
    <property type="term" value="C:cytosol"/>
    <property type="evidence" value="ECO:0007669"/>
    <property type="project" value="TreeGrafter"/>
</dbReference>
<dbReference type="Gene3D" id="3.40.50.1000">
    <property type="entry name" value="HAD superfamily/HAD-like"/>
    <property type="match status" value="1"/>
</dbReference>
<accession>A0A386PJY7</accession>
<dbReference type="GO" id="GO:0016791">
    <property type="term" value="F:phosphatase activity"/>
    <property type="evidence" value="ECO:0007669"/>
    <property type="project" value="TreeGrafter"/>
</dbReference>
<gene>
    <name evidence="1" type="ORF">DB313_01035</name>
</gene>
<dbReference type="EMBL" id="CP028884">
    <property type="protein sequence ID" value="AYE36094.1"/>
    <property type="molecule type" value="Genomic_DNA"/>
</dbReference>